<dbReference type="PANTHER" id="PTHR43507">
    <property type="entry name" value="NADH-UBIQUINONE OXIDOREDUCTASE CHAIN 4"/>
    <property type="match status" value="1"/>
</dbReference>
<evidence type="ECO:0000256" key="11">
    <source>
        <dbReference type="ARBA" id="ARBA00022989"/>
    </source>
</evidence>
<feature type="transmembrane region" description="Helical" evidence="17">
    <location>
        <begin position="418"/>
        <end position="437"/>
    </location>
</feature>
<keyword evidence="7 17" id="KW-0679">Respiratory chain</keyword>
<dbReference type="EMBL" id="EU877959">
    <property type="protein sequence ID" value="ACK86652.1"/>
    <property type="molecule type" value="Genomic_DNA"/>
</dbReference>
<gene>
    <name evidence="19" type="primary">ND4</name>
</gene>
<keyword evidence="12 17" id="KW-0520">NAD</keyword>
<feature type="transmembrane region" description="Helical" evidence="17">
    <location>
        <begin position="242"/>
        <end position="259"/>
    </location>
</feature>
<dbReference type="GO" id="GO:0015990">
    <property type="term" value="P:electron transport coupled proton transport"/>
    <property type="evidence" value="ECO:0007669"/>
    <property type="project" value="TreeGrafter"/>
</dbReference>
<dbReference type="GO" id="GO:0003954">
    <property type="term" value="F:NADH dehydrogenase activity"/>
    <property type="evidence" value="ECO:0007669"/>
    <property type="project" value="TreeGrafter"/>
</dbReference>
<geneLocation type="mitochondrion" evidence="19"/>
<feature type="transmembrane region" description="Helical" evidence="17">
    <location>
        <begin position="139"/>
        <end position="160"/>
    </location>
</feature>
<evidence type="ECO:0000256" key="2">
    <source>
        <dbReference type="ARBA" id="ARBA00004225"/>
    </source>
</evidence>
<dbReference type="GO" id="GO:0048039">
    <property type="term" value="F:ubiquinone binding"/>
    <property type="evidence" value="ECO:0007669"/>
    <property type="project" value="TreeGrafter"/>
</dbReference>
<dbReference type="InterPro" id="IPR003918">
    <property type="entry name" value="NADH_UbQ_OxRdtase"/>
</dbReference>
<feature type="transmembrane region" description="Helical" evidence="17">
    <location>
        <begin position="340"/>
        <end position="359"/>
    </location>
</feature>
<sequence>MIPLAYLVMINTLEMVNLWTMLPIFLVAVSMSNAEFCFGMSQIFEAFGLVDMYSSWFSLMTMAVMMISVMATHKELGTWKSDQLFIIMWLMLAVMLEIFFTSNFLVFYIYFELSILPIFFLITGWGYQPERLAASYSMFFYTLVGSAPLIVILMFIFNLSMKNQFSELSESFSMGVSSTLSLVSICLFGGFLIKMPMYSVHLWLPKAHVEAPVFGSMILAGILLKLGSIGIIRLCYLEKSELITLLVMSISLFGLFYISMNCLKLMDLKQIIALSSVGHMAFGILTMFFFSKLSIKISFLTMITHAFSSSAMFYMVYVFYLNTHTRNILLNKGILETNKHLSLLWILIMMASMGTPPAVNAISEIMSIVILVSHIPSSMILLIMAFVASSAYSIILYSSTQQENASLDMNSKYPASNISLVILIFHVVLIMFSNLALNMFM</sequence>
<keyword evidence="9" id="KW-1278">Translocase</keyword>
<organism evidence="19">
    <name type="scientific">Paracyclopina nana</name>
    <name type="common">Marine copepod</name>
    <dbReference type="NCBI Taxonomy" id="565004"/>
    <lineage>
        <taxon>Eukaryota</taxon>
        <taxon>Metazoa</taxon>
        <taxon>Ecdysozoa</taxon>
        <taxon>Arthropoda</taxon>
        <taxon>Crustacea</taxon>
        <taxon>Multicrustacea</taxon>
        <taxon>Hexanauplia</taxon>
        <taxon>Copepoda</taxon>
        <taxon>Cyclopoida</taxon>
        <taxon>Cyclopettidae</taxon>
        <taxon>Paracyclopina</taxon>
    </lineage>
</organism>
<comment type="function">
    <text evidence="1">Core subunit of the mitochondrial membrane respiratory chain NADH dehydrogenase (Complex I) that is believed to belong to the minimal assembly required for catalysis. Complex I functions in the transfer of electrons from NADH to the respiratory chain. The immediate electron acceptor for the enzyme is believed to be ubiquinone.</text>
</comment>
<keyword evidence="13 17" id="KW-0830">Ubiquinone</keyword>
<keyword evidence="15 17" id="KW-0472">Membrane</keyword>
<evidence type="ECO:0000256" key="12">
    <source>
        <dbReference type="ARBA" id="ARBA00023027"/>
    </source>
</evidence>
<keyword evidence="11 17" id="KW-1133">Transmembrane helix</keyword>
<keyword evidence="6 17" id="KW-0813">Transport</keyword>
<feature type="transmembrane region" description="Helical" evidence="17">
    <location>
        <begin position="213"/>
        <end position="235"/>
    </location>
</feature>
<evidence type="ECO:0000313" key="19">
    <source>
        <dbReference type="EMBL" id="ACK86652.1"/>
    </source>
</evidence>
<dbReference type="EC" id="7.1.1.2" evidence="4 17"/>
<reference evidence="19" key="1">
    <citation type="submission" date="2008-07" db="EMBL/GenBank/DDBJ databases">
        <authorList>
            <person name="Lee J.-S."/>
        </authorList>
    </citation>
    <scope>NUCLEOTIDE SEQUENCE</scope>
</reference>
<feature type="transmembrane region" description="Helical" evidence="17">
    <location>
        <begin position="107"/>
        <end position="127"/>
    </location>
</feature>
<evidence type="ECO:0000259" key="18">
    <source>
        <dbReference type="Pfam" id="PF00361"/>
    </source>
</evidence>
<dbReference type="GO" id="GO:0042773">
    <property type="term" value="P:ATP synthesis coupled electron transport"/>
    <property type="evidence" value="ECO:0007669"/>
    <property type="project" value="InterPro"/>
</dbReference>
<evidence type="ECO:0000256" key="9">
    <source>
        <dbReference type="ARBA" id="ARBA00022967"/>
    </source>
</evidence>
<feature type="domain" description="NADH:quinone oxidoreductase/Mrp antiporter transmembrane" evidence="18">
    <location>
        <begin position="103"/>
        <end position="389"/>
    </location>
</feature>
<comment type="function">
    <text evidence="17">Core subunit of the mitochondrial membrane respiratory chain NADH dehydrogenase (Complex I) which catalyzes electron transfer from NADH through the respiratory chain, using ubiquinone as an electron acceptor. Essential for the catalytic activity and assembly of complex I.</text>
</comment>
<evidence type="ECO:0000256" key="1">
    <source>
        <dbReference type="ARBA" id="ARBA00003257"/>
    </source>
</evidence>
<dbReference type="PANTHER" id="PTHR43507:SF20">
    <property type="entry name" value="NADH-UBIQUINONE OXIDOREDUCTASE CHAIN 4"/>
    <property type="match status" value="1"/>
</dbReference>
<dbReference type="AlphaFoldDB" id="C0J6S2"/>
<protein>
    <recommendedName>
        <fullName evidence="5 17">NADH-ubiquinone oxidoreductase chain 4</fullName>
        <ecNumber evidence="4 17">7.1.1.2</ecNumber>
    </recommendedName>
</protein>
<feature type="transmembrane region" description="Helical" evidence="17">
    <location>
        <begin position="297"/>
        <end position="320"/>
    </location>
</feature>
<evidence type="ECO:0000256" key="8">
    <source>
        <dbReference type="ARBA" id="ARBA00022692"/>
    </source>
</evidence>
<feature type="transmembrane region" description="Helical" evidence="17">
    <location>
        <begin position="53"/>
        <end position="71"/>
    </location>
</feature>
<proteinExistence type="inferred from homology"/>
<evidence type="ECO:0000256" key="4">
    <source>
        <dbReference type="ARBA" id="ARBA00012944"/>
    </source>
</evidence>
<comment type="similarity">
    <text evidence="3 17">Belongs to the complex I subunit 4 family.</text>
</comment>
<dbReference type="InterPro" id="IPR001750">
    <property type="entry name" value="ND/Mrp_TM"/>
</dbReference>
<feature type="transmembrane region" description="Helical" evidence="17">
    <location>
        <begin position="379"/>
        <end position="398"/>
    </location>
</feature>
<comment type="subcellular location">
    <subcellularLocation>
        <location evidence="2 17">Mitochondrion membrane</location>
        <topology evidence="2 17">Multi-pass membrane protein</topology>
    </subcellularLocation>
</comment>
<accession>C0J6S2</accession>
<name>C0J6S2_PARNA</name>
<dbReference type="PRINTS" id="PR01437">
    <property type="entry name" value="NUOXDRDTASE4"/>
</dbReference>
<evidence type="ECO:0000256" key="3">
    <source>
        <dbReference type="ARBA" id="ARBA00009025"/>
    </source>
</evidence>
<evidence type="ECO:0000256" key="7">
    <source>
        <dbReference type="ARBA" id="ARBA00022660"/>
    </source>
</evidence>
<evidence type="ECO:0000256" key="16">
    <source>
        <dbReference type="ARBA" id="ARBA00049551"/>
    </source>
</evidence>
<reference evidence="19" key="2">
    <citation type="journal article" date="2009" name="Gene">
        <title>The complete mitochondrial genome of the cyclopoid copepod Paracyclopina nana: a highly divergent genome with novel gene order and atypical gene numbers.</title>
        <authorList>
            <person name="Ki J.S."/>
            <person name="Park H.G."/>
            <person name="Lee J.S."/>
        </authorList>
    </citation>
    <scope>NUCLEOTIDE SEQUENCE</scope>
</reference>
<comment type="catalytic activity">
    <reaction evidence="16 17">
        <text>a ubiquinone + NADH + 5 H(+)(in) = a ubiquinol + NAD(+) + 4 H(+)(out)</text>
        <dbReference type="Rhea" id="RHEA:29091"/>
        <dbReference type="Rhea" id="RHEA-COMP:9565"/>
        <dbReference type="Rhea" id="RHEA-COMP:9566"/>
        <dbReference type="ChEBI" id="CHEBI:15378"/>
        <dbReference type="ChEBI" id="CHEBI:16389"/>
        <dbReference type="ChEBI" id="CHEBI:17976"/>
        <dbReference type="ChEBI" id="CHEBI:57540"/>
        <dbReference type="ChEBI" id="CHEBI:57945"/>
        <dbReference type="EC" id="7.1.1.2"/>
    </reaction>
</comment>
<dbReference type="GO" id="GO:0008137">
    <property type="term" value="F:NADH dehydrogenase (ubiquinone) activity"/>
    <property type="evidence" value="ECO:0007669"/>
    <property type="project" value="UniProtKB-UniRule"/>
</dbReference>
<evidence type="ECO:0000256" key="5">
    <source>
        <dbReference type="ARBA" id="ARBA00021006"/>
    </source>
</evidence>
<keyword evidence="10 17" id="KW-0249">Electron transport</keyword>
<evidence type="ECO:0000256" key="13">
    <source>
        <dbReference type="ARBA" id="ARBA00023075"/>
    </source>
</evidence>
<evidence type="ECO:0000256" key="6">
    <source>
        <dbReference type="ARBA" id="ARBA00022448"/>
    </source>
</evidence>
<evidence type="ECO:0000256" key="10">
    <source>
        <dbReference type="ARBA" id="ARBA00022982"/>
    </source>
</evidence>
<keyword evidence="8 17" id="KW-0812">Transmembrane</keyword>
<feature type="transmembrane region" description="Helical" evidence="17">
    <location>
        <begin position="271"/>
        <end position="290"/>
    </location>
</feature>
<evidence type="ECO:0000256" key="14">
    <source>
        <dbReference type="ARBA" id="ARBA00023128"/>
    </source>
</evidence>
<evidence type="ECO:0000256" key="15">
    <source>
        <dbReference type="ARBA" id="ARBA00023136"/>
    </source>
</evidence>
<evidence type="ECO:0000256" key="17">
    <source>
        <dbReference type="RuleBase" id="RU003297"/>
    </source>
</evidence>
<keyword evidence="14 17" id="KW-0496">Mitochondrion</keyword>
<dbReference type="GO" id="GO:0031966">
    <property type="term" value="C:mitochondrial membrane"/>
    <property type="evidence" value="ECO:0007669"/>
    <property type="project" value="UniProtKB-SubCell"/>
</dbReference>
<dbReference type="Pfam" id="PF00361">
    <property type="entry name" value="Proton_antipo_M"/>
    <property type="match status" value="1"/>
</dbReference>
<feature type="transmembrane region" description="Helical" evidence="17">
    <location>
        <begin position="172"/>
        <end position="193"/>
    </location>
</feature>
<feature type="transmembrane region" description="Helical" evidence="17">
    <location>
        <begin position="83"/>
        <end position="100"/>
    </location>
</feature>